<feature type="transmembrane region" description="Helical" evidence="8">
    <location>
        <begin position="77"/>
        <end position="98"/>
    </location>
</feature>
<feature type="transmembrane region" description="Helical" evidence="8">
    <location>
        <begin position="12"/>
        <end position="34"/>
    </location>
</feature>
<gene>
    <name evidence="9" type="ORF">H9728_05290</name>
</gene>
<dbReference type="InterPro" id="IPR003689">
    <property type="entry name" value="ZIP"/>
</dbReference>
<evidence type="ECO:0000313" key="10">
    <source>
        <dbReference type="Proteomes" id="UP000824135"/>
    </source>
</evidence>
<proteinExistence type="inferred from homology"/>
<name>A0A9D1Z7R8_9FIRM</name>
<dbReference type="AlphaFoldDB" id="A0A9D1Z7R8"/>
<evidence type="ECO:0000256" key="2">
    <source>
        <dbReference type="ARBA" id="ARBA00006939"/>
    </source>
</evidence>
<protein>
    <submittedName>
        <fullName evidence="9">ZIP family metal transporter</fullName>
    </submittedName>
</protein>
<keyword evidence="7 8" id="KW-0472">Membrane</keyword>
<sequence length="257" mass="26479">MGFLSDLPLWVQALFATLFTYAMTAAGAVFVFLSKNFNKKILTVMMGLAAGIMIAASFFSLLLPAKERCEASGQNPAFILTVGFLAGGAFIVLSDILLGRLSAFSEREKKSGFLMSTAMTLHNIPEGLAVGVAFGSIAGGAPAVSAVMLALGIGIQNFPEGLCVSVPLRRQGMSPGKAFFVGQASGFVEVPSGILGALAVGVVSSLLPWALAFSAGAMIAVVCSELIPSGFAENKTAASCGVIFGFSLMMFLDILLG</sequence>
<organism evidence="9 10">
    <name type="scientific">Candidatus Borkfalkia excrementavium</name>
    <dbReference type="NCBI Taxonomy" id="2838505"/>
    <lineage>
        <taxon>Bacteria</taxon>
        <taxon>Bacillati</taxon>
        <taxon>Bacillota</taxon>
        <taxon>Clostridia</taxon>
        <taxon>Christensenellales</taxon>
        <taxon>Christensenellaceae</taxon>
        <taxon>Candidatus Borkfalkia</taxon>
    </lineage>
</organism>
<evidence type="ECO:0000256" key="8">
    <source>
        <dbReference type="SAM" id="Phobius"/>
    </source>
</evidence>
<reference evidence="9" key="2">
    <citation type="submission" date="2021-04" db="EMBL/GenBank/DDBJ databases">
        <authorList>
            <person name="Gilroy R."/>
        </authorList>
    </citation>
    <scope>NUCLEOTIDE SEQUENCE</scope>
    <source>
        <strain evidence="9">CHK199-9574</strain>
    </source>
</reference>
<keyword evidence="4 8" id="KW-0812">Transmembrane</keyword>
<dbReference type="Proteomes" id="UP000824135">
    <property type="component" value="Unassembled WGS sequence"/>
</dbReference>
<dbReference type="GO" id="GO:0005385">
    <property type="term" value="F:zinc ion transmembrane transporter activity"/>
    <property type="evidence" value="ECO:0007669"/>
    <property type="project" value="TreeGrafter"/>
</dbReference>
<evidence type="ECO:0000256" key="1">
    <source>
        <dbReference type="ARBA" id="ARBA00004651"/>
    </source>
</evidence>
<keyword evidence="5" id="KW-0862">Zinc</keyword>
<evidence type="ECO:0000256" key="6">
    <source>
        <dbReference type="ARBA" id="ARBA00022989"/>
    </source>
</evidence>
<comment type="subcellular location">
    <subcellularLocation>
        <location evidence="1">Cell membrane</location>
        <topology evidence="1">Multi-pass membrane protein</topology>
    </subcellularLocation>
</comment>
<keyword evidence="6 8" id="KW-1133">Transmembrane helix</keyword>
<evidence type="ECO:0000256" key="7">
    <source>
        <dbReference type="ARBA" id="ARBA00023136"/>
    </source>
</evidence>
<dbReference type="EMBL" id="DXCO01000035">
    <property type="protein sequence ID" value="HIY78441.1"/>
    <property type="molecule type" value="Genomic_DNA"/>
</dbReference>
<dbReference type="PANTHER" id="PTHR11040:SF211">
    <property type="entry name" value="ZINC TRANSPORTER ZIP11"/>
    <property type="match status" value="1"/>
</dbReference>
<dbReference type="PANTHER" id="PTHR11040">
    <property type="entry name" value="ZINC/IRON TRANSPORTER"/>
    <property type="match status" value="1"/>
</dbReference>
<evidence type="ECO:0000313" key="9">
    <source>
        <dbReference type="EMBL" id="HIY78441.1"/>
    </source>
</evidence>
<comment type="similarity">
    <text evidence="2">Belongs to the ZIP transporter (TC 2.A.5) family.</text>
</comment>
<comment type="caution">
    <text evidence="9">The sequence shown here is derived from an EMBL/GenBank/DDBJ whole genome shotgun (WGS) entry which is preliminary data.</text>
</comment>
<dbReference type="GO" id="GO:0005886">
    <property type="term" value="C:plasma membrane"/>
    <property type="evidence" value="ECO:0007669"/>
    <property type="project" value="UniProtKB-SubCell"/>
</dbReference>
<accession>A0A9D1Z7R8</accession>
<evidence type="ECO:0000256" key="4">
    <source>
        <dbReference type="ARBA" id="ARBA00022692"/>
    </source>
</evidence>
<evidence type="ECO:0000256" key="3">
    <source>
        <dbReference type="ARBA" id="ARBA00022475"/>
    </source>
</evidence>
<feature type="transmembrane region" description="Helical" evidence="8">
    <location>
        <begin position="41"/>
        <end position="65"/>
    </location>
</feature>
<dbReference type="Pfam" id="PF02535">
    <property type="entry name" value="Zip"/>
    <property type="match status" value="1"/>
</dbReference>
<keyword evidence="3" id="KW-1003">Cell membrane</keyword>
<evidence type="ECO:0000256" key="5">
    <source>
        <dbReference type="ARBA" id="ARBA00022833"/>
    </source>
</evidence>
<reference evidence="9" key="1">
    <citation type="journal article" date="2021" name="PeerJ">
        <title>Extensive microbial diversity within the chicken gut microbiome revealed by metagenomics and culture.</title>
        <authorList>
            <person name="Gilroy R."/>
            <person name="Ravi A."/>
            <person name="Getino M."/>
            <person name="Pursley I."/>
            <person name="Horton D.L."/>
            <person name="Alikhan N.F."/>
            <person name="Baker D."/>
            <person name="Gharbi K."/>
            <person name="Hall N."/>
            <person name="Watson M."/>
            <person name="Adriaenssens E.M."/>
            <person name="Foster-Nyarko E."/>
            <person name="Jarju S."/>
            <person name="Secka A."/>
            <person name="Antonio M."/>
            <person name="Oren A."/>
            <person name="Chaudhuri R.R."/>
            <person name="La Ragione R."/>
            <person name="Hildebrand F."/>
            <person name="Pallen M.J."/>
        </authorList>
    </citation>
    <scope>NUCLEOTIDE SEQUENCE</scope>
    <source>
        <strain evidence="9">CHK199-9574</strain>
    </source>
</reference>
<feature type="transmembrane region" description="Helical" evidence="8">
    <location>
        <begin position="236"/>
        <end position="256"/>
    </location>
</feature>